<dbReference type="Pfam" id="PF13561">
    <property type="entry name" value="adh_short_C2"/>
    <property type="match status" value="1"/>
</dbReference>
<dbReference type="FunFam" id="3.40.50.720:FF:000084">
    <property type="entry name" value="Short-chain dehydrogenase reductase"/>
    <property type="match status" value="1"/>
</dbReference>
<dbReference type="Gene3D" id="3.40.50.720">
    <property type="entry name" value="NAD(P)-binding Rossmann-like Domain"/>
    <property type="match status" value="1"/>
</dbReference>
<comment type="similarity">
    <text evidence="1">Belongs to the short-chain dehydrogenases/reductases (SDR) family.</text>
</comment>
<dbReference type="SUPFAM" id="SSF51735">
    <property type="entry name" value="NAD(P)-binding Rossmann-fold domains"/>
    <property type="match status" value="1"/>
</dbReference>
<feature type="domain" description="Ketoreductase" evidence="3">
    <location>
        <begin position="4"/>
        <end position="169"/>
    </location>
</feature>
<accession>A0A1H2HWN2</accession>
<evidence type="ECO:0000256" key="2">
    <source>
        <dbReference type="ARBA" id="ARBA00023002"/>
    </source>
</evidence>
<dbReference type="InterPro" id="IPR036291">
    <property type="entry name" value="NAD(P)-bd_dom_sf"/>
</dbReference>
<dbReference type="InterPro" id="IPR057326">
    <property type="entry name" value="KR_dom"/>
</dbReference>
<evidence type="ECO:0000313" key="4">
    <source>
        <dbReference type="EMBL" id="SDU36149.1"/>
    </source>
</evidence>
<dbReference type="InterPro" id="IPR020904">
    <property type="entry name" value="Sc_DH/Rdtase_CS"/>
</dbReference>
<keyword evidence="5" id="KW-1185">Reference proteome</keyword>
<name>A0A1H2HWN2_9PSED</name>
<dbReference type="SMART" id="SM00822">
    <property type="entry name" value="PKS_KR"/>
    <property type="match status" value="1"/>
</dbReference>
<dbReference type="PANTHER" id="PTHR43639">
    <property type="entry name" value="OXIDOREDUCTASE, SHORT-CHAIN DEHYDROGENASE/REDUCTASE FAMILY (AFU_ORTHOLOGUE AFUA_5G02870)"/>
    <property type="match status" value="1"/>
</dbReference>
<dbReference type="GO" id="GO:0016491">
    <property type="term" value="F:oxidoreductase activity"/>
    <property type="evidence" value="ECO:0007669"/>
    <property type="project" value="UniProtKB-KW"/>
</dbReference>
<dbReference type="PROSITE" id="PS00061">
    <property type="entry name" value="ADH_SHORT"/>
    <property type="match status" value="1"/>
</dbReference>
<dbReference type="CDD" id="cd05233">
    <property type="entry name" value="SDR_c"/>
    <property type="match status" value="1"/>
</dbReference>
<dbReference type="EMBL" id="LT629785">
    <property type="protein sequence ID" value="SDU36149.1"/>
    <property type="molecule type" value="Genomic_DNA"/>
</dbReference>
<evidence type="ECO:0000313" key="5">
    <source>
        <dbReference type="Proteomes" id="UP000243232"/>
    </source>
</evidence>
<keyword evidence="2" id="KW-0560">Oxidoreductase</keyword>
<dbReference type="STRING" id="364197.SAMN05216296_3314"/>
<sequence>MPQPVVLITGAAGGLGSALAKRFVEGNWRVVATDHNKAGLHELSKQVAVDTCLQCDLRTTSSCKELVSRTLAHCGRLDALVNAAGVWREGPVESFSEEDFDLVMDVNLKAPFFMCAAAVPHLRETRGCIVNISSDAGHQGNQNAAAYCASKGGLTLLTKTLALDLAPDGVRVNCVSPGDIATPMLDQQAERYGEGNPKAYKKALLALYPQGRSARFIRPEEVAELVWFLCQPHAEAISGANLAIDFGLSAGK</sequence>
<reference evidence="5" key="1">
    <citation type="submission" date="2016-10" db="EMBL/GenBank/DDBJ databases">
        <authorList>
            <person name="Varghese N."/>
            <person name="Submissions S."/>
        </authorList>
    </citation>
    <scope>NUCLEOTIDE SEQUENCE [LARGE SCALE GENOMIC DNA]</scope>
    <source>
        <strain evidence="5">DSM 17875</strain>
    </source>
</reference>
<evidence type="ECO:0000259" key="3">
    <source>
        <dbReference type="SMART" id="SM00822"/>
    </source>
</evidence>
<dbReference type="RefSeq" id="WP_090197902.1">
    <property type="nucleotide sequence ID" value="NZ_LT629785.1"/>
</dbReference>
<dbReference type="Proteomes" id="UP000243232">
    <property type="component" value="Chromosome I"/>
</dbReference>
<evidence type="ECO:0000256" key="1">
    <source>
        <dbReference type="ARBA" id="ARBA00006484"/>
    </source>
</evidence>
<dbReference type="PRINTS" id="PR00080">
    <property type="entry name" value="SDRFAMILY"/>
</dbReference>
<proteinExistence type="inferred from homology"/>
<protein>
    <submittedName>
        <fullName evidence="4">NAD(P)-dependent dehydrogenase, short-chain alcohol dehydrogenase family</fullName>
    </submittedName>
</protein>
<organism evidence="4 5">
    <name type="scientific">Pseudomonas pohangensis</name>
    <dbReference type="NCBI Taxonomy" id="364197"/>
    <lineage>
        <taxon>Bacteria</taxon>
        <taxon>Pseudomonadati</taxon>
        <taxon>Pseudomonadota</taxon>
        <taxon>Gammaproteobacteria</taxon>
        <taxon>Pseudomonadales</taxon>
        <taxon>Pseudomonadaceae</taxon>
        <taxon>Pseudomonas</taxon>
    </lineage>
</organism>
<dbReference type="PANTHER" id="PTHR43639:SF1">
    <property type="entry name" value="SHORT-CHAIN DEHYDROGENASE_REDUCTASE FAMILY PROTEIN"/>
    <property type="match status" value="1"/>
</dbReference>
<gene>
    <name evidence="4" type="ORF">SAMN05216296_3314</name>
</gene>
<dbReference type="InterPro" id="IPR002347">
    <property type="entry name" value="SDR_fam"/>
</dbReference>
<dbReference type="AlphaFoldDB" id="A0A1H2HWN2"/>
<dbReference type="OrthoDB" id="9803333at2"/>
<dbReference type="PRINTS" id="PR00081">
    <property type="entry name" value="GDHRDH"/>
</dbReference>